<evidence type="ECO:0000256" key="5">
    <source>
        <dbReference type="ARBA" id="ARBA00023136"/>
    </source>
</evidence>
<feature type="transmembrane region" description="Helical" evidence="6">
    <location>
        <begin position="41"/>
        <end position="60"/>
    </location>
</feature>
<protein>
    <submittedName>
        <fullName evidence="8">EamA family transporter</fullName>
    </submittedName>
</protein>
<feature type="domain" description="EamA" evidence="7">
    <location>
        <begin position="16"/>
        <end position="143"/>
    </location>
</feature>
<dbReference type="PANTHER" id="PTHR32322">
    <property type="entry name" value="INNER MEMBRANE TRANSPORTER"/>
    <property type="match status" value="1"/>
</dbReference>
<feature type="transmembrane region" description="Helical" evidence="6">
    <location>
        <begin position="254"/>
        <end position="273"/>
    </location>
</feature>
<feature type="transmembrane region" description="Helical" evidence="6">
    <location>
        <begin position="99"/>
        <end position="117"/>
    </location>
</feature>
<keyword evidence="4 6" id="KW-1133">Transmembrane helix</keyword>
<proteinExistence type="inferred from homology"/>
<feature type="transmembrane region" description="Helical" evidence="6">
    <location>
        <begin position="279"/>
        <end position="301"/>
    </location>
</feature>
<dbReference type="SUPFAM" id="SSF103481">
    <property type="entry name" value="Multidrug resistance efflux transporter EmrE"/>
    <property type="match status" value="2"/>
</dbReference>
<name>A0A1W6ZAT3_9BORD</name>
<evidence type="ECO:0000256" key="1">
    <source>
        <dbReference type="ARBA" id="ARBA00004141"/>
    </source>
</evidence>
<dbReference type="RefSeq" id="WP_086078193.1">
    <property type="nucleotide sequence ID" value="NZ_CP021111.1"/>
</dbReference>
<feature type="transmembrane region" description="Helical" evidence="6">
    <location>
        <begin position="223"/>
        <end position="242"/>
    </location>
</feature>
<reference evidence="8 9" key="1">
    <citation type="submission" date="2017-05" db="EMBL/GenBank/DDBJ databases">
        <title>Complete and WGS of Bordetella genogroups.</title>
        <authorList>
            <person name="Spilker T."/>
            <person name="LiPuma J."/>
        </authorList>
    </citation>
    <scope>NUCLEOTIDE SEQUENCE [LARGE SCALE GENOMIC DNA]</scope>
    <source>
        <strain evidence="8 9">AU7206</strain>
    </source>
</reference>
<dbReference type="GO" id="GO:0016020">
    <property type="term" value="C:membrane"/>
    <property type="evidence" value="ECO:0007669"/>
    <property type="project" value="UniProtKB-SubCell"/>
</dbReference>
<dbReference type="EMBL" id="CP021111">
    <property type="protein sequence ID" value="ARP94429.1"/>
    <property type="molecule type" value="Genomic_DNA"/>
</dbReference>
<comment type="subcellular location">
    <subcellularLocation>
        <location evidence="1">Membrane</location>
        <topology evidence="1">Multi-pass membrane protein</topology>
    </subcellularLocation>
</comment>
<evidence type="ECO:0000256" key="6">
    <source>
        <dbReference type="SAM" id="Phobius"/>
    </source>
</evidence>
<evidence type="ECO:0000313" key="9">
    <source>
        <dbReference type="Proteomes" id="UP000194161"/>
    </source>
</evidence>
<accession>A0A1W6ZAT3</accession>
<dbReference type="OrthoDB" id="184388at2"/>
<dbReference type="InterPro" id="IPR000620">
    <property type="entry name" value="EamA_dom"/>
</dbReference>
<dbReference type="InterPro" id="IPR050638">
    <property type="entry name" value="AA-Vitamin_Transporters"/>
</dbReference>
<dbReference type="KEGG" id="bgm:CAL15_08535"/>
<feature type="transmembrane region" description="Helical" evidence="6">
    <location>
        <begin position="129"/>
        <end position="147"/>
    </location>
</feature>
<keyword evidence="5 6" id="KW-0472">Membrane</keyword>
<dbReference type="PANTHER" id="PTHR32322:SF2">
    <property type="entry name" value="EAMA DOMAIN-CONTAINING PROTEIN"/>
    <property type="match status" value="1"/>
</dbReference>
<dbReference type="Proteomes" id="UP000194161">
    <property type="component" value="Chromosome"/>
</dbReference>
<evidence type="ECO:0000259" key="7">
    <source>
        <dbReference type="Pfam" id="PF00892"/>
    </source>
</evidence>
<organism evidence="8 9">
    <name type="scientific">Bordetella genomosp. 13</name>
    <dbReference type="NCBI Taxonomy" id="463040"/>
    <lineage>
        <taxon>Bacteria</taxon>
        <taxon>Pseudomonadati</taxon>
        <taxon>Pseudomonadota</taxon>
        <taxon>Betaproteobacteria</taxon>
        <taxon>Burkholderiales</taxon>
        <taxon>Alcaligenaceae</taxon>
        <taxon>Bordetella</taxon>
    </lineage>
</organism>
<feature type="domain" description="EamA" evidence="7">
    <location>
        <begin position="161"/>
        <end position="296"/>
    </location>
</feature>
<dbReference type="AlphaFoldDB" id="A0A1W6ZAT3"/>
<dbReference type="InterPro" id="IPR037185">
    <property type="entry name" value="EmrE-like"/>
</dbReference>
<feature type="transmembrane region" description="Helical" evidence="6">
    <location>
        <begin position="194"/>
        <end position="211"/>
    </location>
</feature>
<evidence type="ECO:0000313" key="8">
    <source>
        <dbReference type="EMBL" id="ARP94429.1"/>
    </source>
</evidence>
<sequence>MPPCARKPLDLTATSTMLVLCLCWGFQQVAIKMVADDISATLQIGLRSVFAALVLGLVLLRAEGRRVLGDGTLPAGLLVGTLFALEFLLLGLALRYTTASHAAVFLYTAPIFTALGLHLRHPDERMRPLQWLGIAIAFAGIAAAFLGKRETAIASAPDMLLGDLLALLAGAGWGATTVAIRCSALADARPAKTLFYQMAMAALLLCAWHAVSGDPAPVFSAPAIASMAFQCVVVALSSYLAWFWLLRRYLATRLSVLSFVTPLFGVIFGVLILDEPIEPSFAVGALLVLAGIVLVSGAELLSEKLRLRGR</sequence>
<keyword evidence="3 6" id="KW-0812">Transmembrane</keyword>
<feature type="transmembrane region" description="Helical" evidence="6">
    <location>
        <begin position="72"/>
        <end position="93"/>
    </location>
</feature>
<evidence type="ECO:0000256" key="3">
    <source>
        <dbReference type="ARBA" id="ARBA00022692"/>
    </source>
</evidence>
<dbReference type="STRING" id="463040.CAL15_08535"/>
<dbReference type="Pfam" id="PF00892">
    <property type="entry name" value="EamA"/>
    <property type="match status" value="2"/>
</dbReference>
<evidence type="ECO:0000256" key="2">
    <source>
        <dbReference type="ARBA" id="ARBA00007362"/>
    </source>
</evidence>
<evidence type="ECO:0000256" key="4">
    <source>
        <dbReference type="ARBA" id="ARBA00022989"/>
    </source>
</evidence>
<comment type="similarity">
    <text evidence="2">Belongs to the EamA transporter family.</text>
</comment>
<gene>
    <name evidence="8" type="ORF">CAL15_08535</name>
</gene>
<keyword evidence="9" id="KW-1185">Reference proteome</keyword>
<feature type="transmembrane region" description="Helical" evidence="6">
    <location>
        <begin position="159"/>
        <end position="182"/>
    </location>
</feature>